<proteinExistence type="inferred from homology"/>
<dbReference type="PROSITE" id="PS50893">
    <property type="entry name" value="ABC_TRANSPORTER_2"/>
    <property type="match status" value="1"/>
</dbReference>
<evidence type="ECO:0000256" key="6">
    <source>
        <dbReference type="ARBA" id="ARBA00022840"/>
    </source>
</evidence>
<dbReference type="GO" id="GO:0005886">
    <property type="term" value="C:plasma membrane"/>
    <property type="evidence" value="ECO:0007669"/>
    <property type="project" value="UniProtKB-SubCell"/>
</dbReference>
<dbReference type="NCBIfam" id="TIGR01727">
    <property type="entry name" value="oligo_HPY"/>
    <property type="match status" value="1"/>
</dbReference>
<dbReference type="Proteomes" id="UP000216020">
    <property type="component" value="Unassembled WGS sequence"/>
</dbReference>
<organism evidence="9 10">
    <name type="scientific">Bordetella genomosp. 10</name>
    <dbReference type="NCBI Taxonomy" id="1416804"/>
    <lineage>
        <taxon>Bacteria</taxon>
        <taxon>Pseudomonadati</taxon>
        <taxon>Pseudomonadota</taxon>
        <taxon>Betaproteobacteria</taxon>
        <taxon>Burkholderiales</taxon>
        <taxon>Alcaligenaceae</taxon>
        <taxon>Bordetella</taxon>
    </lineage>
</organism>
<evidence type="ECO:0000256" key="7">
    <source>
        <dbReference type="ARBA" id="ARBA00023136"/>
    </source>
</evidence>
<dbReference type="PANTHER" id="PTHR43297">
    <property type="entry name" value="OLIGOPEPTIDE TRANSPORT ATP-BINDING PROTEIN APPD"/>
    <property type="match status" value="1"/>
</dbReference>
<keyword evidence="10" id="KW-1185">Reference proteome</keyword>
<dbReference type="GO" id="GO:0015833">
    <property type="term" value="P:peptide transport"/>
    <property type="evidence" value="ECO:0007669"/>
    <property type="project" value="InterPro"/>
</dbReference>
<dbReference type="SUPFAM" id="SSF52540">
    <property type="entry name" value="P-loop containing nucleoside triphosphate hydrolases"/>
    <property type="match status" value="1"/>
</dbReference>
<dbReference type="InterPro" id="IPR003439">
    <property type="entry name" value="ABC_transporter-like_ATP-bd"/>
</dbReference>
<feature type="domain" description="ABC transporter" evidence="8">
    <location>
        <begin position="23"/>
        <end position="271"/>
    </location>
</feature>
<accession>A0A261SAW5</accession>
<dbReference type="InterPro" id="IPR013563">
    <property type="entry name" value="Oligopep_ABC_C"/>
</dbReference>
<dbReference type="Gene3D" id="3.40.50.300">
    <property type="entry name" value="P-loop containing nucleotide triphosphate hydrolases"/>
    <property type="match status" value="1"/>
</dbReference>
<dbReference type="GO" id="GO:0016887">
    <property type="term" value="F:ATP hydrolysis activity"/>
    <property type="evidence" value="ECO:0007669"/>
    <property type="project" value="InterPro"/>
</dbReference>
<evidence type="ECO:0000313" key="10">
    <source>
        <dbReference type="Proteomes" id="UP000216020"/>
    </source>
</evidence>
<reference evidence="10" key="1">
    <citation type="submission" date="2017-05" db="EMBL/GenBank/DDBJ databases">
        <title>Complete and WGS of Bordetella genogroups.</title>
        <authorList>
            <person name="Spilker T."/>
            <person name="Lipuma J."/>
        </authorList>
    </citation>
    <scope>NUCLEOTIDE SEQUENCE [LARGE SCALE GENOMIC DNA]</scope>
    <source>
        <strain evidence="10">AU16122</strain>
    </source>
</reference>
<keyword evidence="4" id="KW-1003">Cell membrane</keyword>
<name>A0A261SAW5_9BORD</name>
<protein>
    <submittedName>
        <fullName evidence="9">ABC transporter ATP-binding protein</fullName>
    </submittedName>
</protein>
<dbReference type="PANTHER" id="PTHR43297:SF2">
    <property type="entry name" value="DIPEPTIDE TRANSPORT ATP-BINDING PROTEIN DPPD"/>
    <property type="match status" value="1"/>
</dbReference>
<dbReference type="GO" id="GO:0005524">
    <property type="term" value="F:ATP binding"/>
    <property type="evidence" value="ECO:0007669"/>
    <property type="project" value="UniProtKB-KW"/>
</dbReference>
<gene>
    <name evidence="9" type="ORF">CAL29_13665</name>
</gene>
<evidence type="ECO:0000256" key="5">
    <source>
        <dbReference type="ARBA" id="ARBA00022741"/>
    </source>
</evidence>
<dbReference type="OrthoDB" id="9802772at2"/>
<comment type="subcellular location">
    <subcellularLocation>
        <location evidence="1">Cell inner membrane</location>
        <topology evidence="1">Peripheral membrane protein</topology>
    </subcellularLocation>
</comment>
<dbReference type="InterPro" id="IPR050388">
    <property type="entry name" value="ABC_Ni/Peptide_Import"/>
</dbReference>
<dbReference type="Pfam" id="PF08352">
    <property type="entry name" value="oligo_HPY"/>
    <property type="match status" value="1"/>
</dbReference>
<evidence type="ECO:0000256" key="1">
    <source>
        <dbReference type="ARBA" id="ARBA00004417"/>
    </source>
</evidence>
<keyword evidence="5" id="KW-0547">Nucleotide-binding</keyword>
<dbReference type="Pfam" id="PF00005">
    <property type="entry name" value="ABC_tran"/>
    <property type="match status" value="1"/>
</dbReference>
<dbReference type="SMART" id="SM00382">
    <property type="entry name" value="AAA"/>
    <property type="match status" value="1"/>
</dbReference>
<evidence type="ECO:0000256" key="2">
    <source>
        <dbReference type="ARBA" id="ARBA00005417"/>
    </source>
</evidence>
<sequence length="370" mass="39188">MSRAAHPERASSPGEAGEPVLDVRGLAVEIATADGLLRPVRGVDLRVAAGETLAIVGESGCGKSLTSLAIMGLLPRQARITAQRIALKGASLQGLSERDWRQVRGNRIAMIFQDPMTALDPCYRVGDQMTEVLRQHRAVSRADAIARCVELLRQVGVSSPEQRLAQYPHQLSGGLRQRIMIAMALLCEPELIIADEPTTALDVTIQAQILHLLARIQRETGIGLVLITHDLGVVAGIADRVAVMYGGQVVETGACASVLARPLHPYTEGLLRSIPVPGATRRGEMLGYIPGVVPRQAGALTRCGFLERCPYAGAACAAGPVPLREDDDTGHAVRCVLPVDGGGRPADAWQRFTRAAVAGAGEDIPARSAA</sequence>
<dbReference type="RefSeq" id="WP_094853535.1">
    <property type="nucleotide sequence ID" value="NZ_NEVM01000002.1"/>
</dbReference>
<evidence type="ECO:0000256" key="4">
    <source>
        <dbReference type="ARBA" id="ARBA00022475"/>
    </source>
</evidence>
<dbReference type="FunFam" id="3.40.50.300:FF:000016">
    <property type="entry name" value="Oligopeptide ABC transporter ATP-binding component"/>
    <property type="match status" value="1"/>
</dbReference>
<comment type="caution">
    <text evidence="9">The sequence shown here is derived from an EMBL/GenBank/DDBJ whole genome shotgun (WGS) entry which is preliminary data.</text>
</comment>
<keyword evidence="6 9" id="KW-0067">ATP-binding</keyword>
<evidence type="ECO:0000256" key="3">
    <source>
        <dbReference type="ARBA" id="ARBA00022448"/>
    </source>
</evidence>
<keyword evidence="3" id="KW-0813">Transport</keyword>
<evidence type="ECO:0000313" key="9">
    <source>
        <dbReference type="EMBL" id="OZI34544.1"/>
    </source>
</evidence>
<dbReference type="CDD" id="cd03257">
    <property type="entry name" value="ABC_NikE_OppD_transporters"/>
    <property type="match status" value="1"/>
</dbReference>
<dbReference type="InterPro" id="IPR027417">
    <property type="entry name" value="P-loop_NTPase"/>
</dbReference>
<comment type="similarity">
    <text evidence="2">Belongs to the ABC transporter superfamily.</text>
</comment>
<dbReference type="AlphaFoldDB" id="A0A261SAW5"/>
<dbReference type="InterPro" id="IPR003593">
    <property type="entry name" value="AAA+_ATPase"/>
</dbReference>
<evidence type="ECO:0000259" key="8">
    <source>
        <dbReference type="PROSITE" id="PS50893"/>
    </source>
</evidence>
<dbReference type="EMBL" id="NEVM01000002">
    <property type="protein sequence ID" value="OZI34544.1"/>
    <property type="molecule type" value="Genomic_DNA"/>
</dbReference>
<dbReference type="GO" id="GO:0055085">
    <property type="term" value="P:transmembrane transport"/>
    <property type="evidence" value="ECO:0007669"/>
    <property type="project" value="UniProtKB-ARBA"/>
</dbReference>
<keyword evidence="7" id="KW-0472">Membrane</keyword>